<evidence type="ECO:0000313" key="2">
    <source>
        <dbReference type="Proteomes" id="UP001501444"/>
    </source>
</evidence>
<dbReference type="RefSeq" id="WP_344610619.1">
    <property type="nucleotide sequence ID" value="NZ_BAAARV010000005.1"/>
</dbReference>
<reference evidence="2" key="1">
    <citation type="journal article" date="2019" name="Int. J. Syst. Evol. Microbiol.">
        <title>The Global Catalogue of Microorganisms (GCM) 10K type strain sequencing project: providing services to taxonomists for standard genome sequencing and annotation.</title>
        <authorList>
            <consortium name="The Broad Institute Genomics Platform"/>
            <consortium name="The Broad Institute Genome Sequencing Center for Infectious Disease"/>
            <person name="Wu L."/>
            <person name="Ma J."/>
        </authorList>
    </citation>
    <scope>NUCLEOTIDE SEQUENCE [LARGE SCALE GENOMIC DNA]</scope>
    <source>
        <strain evidence="2">JCM 3272</strain>
    </source>
</reference>
<sequence>MSDVRQLKGRLDQISRDAKSTASNLAGFSGRLGRQIGEIESSIGGTATGTDKDMIGTLQAAEKQLAQAITALQRVAQVAGRYGASL</sequence>
<organism evidence="1 2">
    <name type="scientific">Dactylosporangium salmoneum</name>
    <dbReference type="NCBI Taxonomy" id="53361"/>
    <lineage>
        <taxon>Bacteria</taxon>
        <taxon>Bacillati</taxon>
        <taxon>Actinomycetota</taxon>
        <taxon>Actinomycetes</taxon>
        <taxon>Micromonosporales</taxon>
        <taxon>Micromonosporaceae</taxon>
        <taxon>Dactylosporangium</taxon>
    </lineage>
</organism>
<accession>A0ABP5SDS0</accession>
<dbReference type="Proteomes" id="UP001501444">
    <property type="component" value="Unassembled WGS sequence"/>
</dbReference>
<name>A0ABP5SDS0_9ACTN</name>
<evidence type="ECO:0008006" key="3">
    <source>
        <dbReference type="Google" id="ProtNLM"/>
    </source>
</evidence>
<comment type="caution">
    <text evidence="1">The sequence shown here is derived from an EMBL/GenBank/DDBJ whole genome shotgun (WGS) entry which is preliminary data.</text>
</comment>
<protein>
    <recommendedName>
        <fullName evidence="3">Phage tail tape measure protein</fullName>
    </recommendedName>
</protein>
<proteinExistence type="predicted"/>
<evidence type="ECO:0000313" key="1">
    <source>
        <dbReference type="EMBL" id="GAA2328847.1"/>
    </source>
</evidence>
<keyword evidence="2" id="KW-1185">Reference proteome</keyword>
<gene>
    <name evidence="1" type="ORF">GCM10010170_005840</name>
</gene>
<dbReference type="EMBL" id="BAAARV010000005">
    <property type="protein sequence ID" value="GAA2328847.1"/>
    <property type="molecule type" value="Genomic_DNA"/>
</dbReference>